<evidence type="ECO:0008006" key="4">
    <source>
        <dbReference type="Google" id="ProtNLM"/>
    </source>
</evidence>
<dbReference type="EMBL" id="JAMSHJ010000007">
    <property type="protein sequence ID" value="KAI5386704.1"/>
    <property type="molecule type" value="Genomic_DNA"/>
</dbReference>
<dbReference type="Gramene" id="Psat07G0301500-T1">
    <property type="protein sequence ID" value="KAI5386704.1"/>
    <property type="gene ID" value="KIW84_073015"/>
</dbReference>
<evidence type="ECO:0000313" key="3">
    <source>
        <dbReference type="Proteomes" id="UP001058974"/>
    </source>
</evidence>
<comment type="caution">
    <text evidence="2">The sequence shown here is derived from an EMBL/GenBank/DDBJ whole genome shotgun (WGS) entry which is preliminary data.</text>
</comment>
<reference evidence="2 3" key="1">
    <citation type="journal article" date="2022" name="Nat. Genet.">
        <title>Improved pea reference genome and pan-genome highlight genomic features and evolutionary characteristics.</title>
        <authorList>
            <person name="Yang T."/>
            <person name="Liu R."/>
            <person name="Luo Y."/>
            <person name="Hu S."/>
            <person name="Wang D."/>
            <person name="Wang C."/>
            <person name="Pandey M.K."/>
            <person name="Ge S."/>
            <person name="Xu Q."/>
            <person name="Li N."/>
            <person name="Li G."/>
            <person name="Huang Y."/>
            <person name="Saxena R.K."/>
            <person name="Ji Y."/>
            <person name="Li M."/>
            <person name="Yan X."/>
            <person name="He Y."/>
            <person name="Liu Y."/>
            <person name="Wang X."/>
            <person name="Xiang C."/>
            <person name="Varshney R.K."/>
            <person name="Ding H."/>
            <person name="Gao S."/>
            <person name="Zong X."/>
        </authorList>
    </citation>
    <scope>NUCLEOTIDE SEQUENCE [LARGE SCALE GENOMIC DNA]</scope>
    <source>
        <strain evidence="2 3">cv. Zhongwan 6</strain>
    </source>
</reference>
<evidence type="ECO:0000256" key="1">
    <source>
        <dbReference type="SAM" id="MobiDB-lite"/>
    </source>
</evidence>
<feature type="region of interest" description="Disordered" evidence="1">
    <location>
        <begin position="36"/>
        <end position="59"/>
    </location>
</feature>
<feature type="compositionally biased region" description="Polar residues" evidence="1">
    <location>
        <begin position="36"/>
        <end position="45"/>
    </location>
</feature>
<name>A0A9D4VPQ9_PEA</name>
<keyword evidence="3" id="KW-1185">Reference proteome</keyword>
<evidence type="ECO:0000313" key="2">
    <source>
        <dbReference type="EMBL" id="KAI5386704.1"/>
    </source>
</evidence>
<sequence length="265" mass="30446">MRDQPLTRVDLKDITIAFTMTLTILSEQMMTLTTQVNNSSNNGNQPRDRRRKPNRVLRGGNNHIIIAENSSSEEEEMMRVKEFLDWQIEVDRFFDITGVSKNKQVKTVAIRLKSIAAEKRNVTEYTTEILHFFKHNELREYESHKVARYINGLKGSLQEKMGLRIVWTMAEASSLSLKVKLMEKSPGTLSSFSYFPHNNFELVGDKEKSAPTKDYTLENKGTNSPYDETLYKEENLGLSSSEVEKTDVGRLFKPSEFVSSPKTTF</sequence>
<accession>A0A9D4VPQ9</accession>
<dbReference type="Proteomes" id="UP001058974">
    <property type="component" value="Chromosome 7"/>
</dbReference>
<proteinExistence type="predicted"/>
<dbReference type="AlphaFoldDB" id="A0A9D4VPQ9"/>
<organism evidence="2 3">
    <name type="scientific">Pisum sativum</name>
    <name type="common">Garden pea</name>
    <name type="synonym">Lathyrus oleraceus</name>
    <dbReference type="NCBI Taxonomy" id="3888"/>
    <lineage>
        <taxon>Eukaryota</taxon>
        <taxon>Viridiplantae</taxon>
        <taxon>Streptophyta</taxon>
        <taxon>Embryophyta</taxon>
        <taxon>Tracheophyta</taxon>
        <taxon>Spermatophyta</taxon>
        <taxon>Magnoliopsida</taxon>
        <taxon>eudicotyledons</taxon>
        <taxon>Gunneridae</taxon>
        <taxon>Pentapetalae</taxon>
        <taxon>rosids</taxon>
        <taxon>fabids</taxon>
        <taxon>Fabales</taxon>
        <taxon>Fabaceae</taxon>
        <taxon>Papilionoideae</taxon>
        <taxon>50 kb inversion clade</taxon>
        <taxon>NPAAA clade</taxon>
        <taxon>Hologalegina</taxon>
        <taxon>IRL clade</taxon>
        <taxon>Fabeae</taxon>
        <taxon>Lathyrus</taxon>
    </lineage>
</organism>
<protein>
    <recommendedName>
        <fullName evidence="4">Retrotransposon gag domain-containing protein</fullName>
    </recommendedName>
</protein>
<gene>
    <name evidence="2" type="ORF">KIW84_073015</name>
</gene>